<dbReference type="InterPro" id="IPR036188">
    <property type="entry name" value="FAD/NAD-bd_sf"/>
</dbReference>
<accession>A0ABW3BLS9</accession>
<dbReference type="EMBL" id="JBHTHR010001292">
    <property type="protein sequence ID" value="MFD0804025.1"/>
    <property type="molecule type" value="Genomic_DNA"/>
</dbReference>
<gene>
    <name evidence="1" type="ORF">ACFQZU_22290</name>
</gene>
<reference evidence="2" key="1">
    <citation type="journal article" date="2019" name="Int. J. Syst. Evol. Microbiol.">
        <title>The Global Catalogue of Microorganisms (GCM) 10K type strain sequencing project: providing services to taxonomists for standard genome sequencing and annotation.</title>
        <authorList>
            <consortium name="The Broad Institute Genomics Platform"/>
            <consortium name="The Broad Institute Genome Sequencing Center for Infectious Disease"/>
            <person name="Wu L."/>
            <person name="Ma J."/>
        </authorList>
    </citation>
    <scope>NUCLEOTIDE SEQUENCE [LARGE SCALE GENOMIC DNA]</scope>
    <source>
        <strain evidence="2">CCUG 63369</strain>
    </source>
</reference>
<dbReference type="Gene3D" id="3.50.50.60">
    <property type="entry name" value="FAD/NAD(P)-binding domain"/>
    <property type="match status" value="1"/>
</dbReference>
<dbReference type="SUPFAM" id="SSF51905">
    <property type="entry name" value="FAD/NAD(P)-binding domain"/>
    <property type="match status" value="1"/>
</dbReference>
<dbReference type="Proteomes" id="UP001596956">
    <property type="component" value="Unassembled WGS sequence"/>
</dbReference>
<protein>
    <submittedName>
        <fullName evidence="1">FAD-dependent oxidoreductase</fullName>
    </submittedName>
</protein>
<evidence type="ECO:0000313" key="2">
    <source>
        <dbReference type="Proteomes" id="UP001596956"/>
    </source>
</evidence>
<feature type="non-terminal residue" evidence="1">
    <location>
        <position position="130"/>
    </location>
</feature>
<name>A0ABW3BLS9_9ACTN</name>
<keyword evidence="2" id="KW-1185">Reference proteome</keyword>
<dbReference type="Pfam" id="PF13450">
    <property type="entry name" value="NAD_binding_8"/>
    <property type="match status" value="1"/>
</dbReference>
<comment type="caution">
    <text evidence="1">The sequence shown here is derived from an EMBL/GenBank/DDBJ whole genome shotgun (WGS) entry which is preliminary data.</text>
</comment>
<proteinExistence type="predicted"/>
<sequence length="130" mass="13767">MAEGYPVAVVGAGPTGLAAAAELELRGLPALVLEKGDRPGAAVREWGHVRLFSSWRDLVSPAAEKLLAGRGWTRPDGGAYPTGAEWAQEYLEPLAAALGERVRFGAEVVGVSRRGRDRVADAGRTEEPFT</sequence>
<evidence type="ECO:0000313" key="1">
    <source>
        <dbReference type="EMBL" id="MFD0804025.1"/>
    </source>
</evidence>
<organism evidence="1 2">
    <name type="scientific">Streptomonospora algeriensis</name>
    <dbReference type="NCBI Taxonomy" id="995084"/>
    <lineage>
        <taxon>Bacteria</taxon>
        <taxon>Bacillati</taxon>
        <taxon>Actinomycetota</taxon>
        <taxon>Actinomycetes</taxon>
        <taxon>Streptosporangiales</taxon>
        <taxon>Nocardiopsidaceae</taxon>
        <taxon>Streptomonospora</taxon>
    </lineage>
</organism>